<evidence type="ECO:0000259" key="2">
    <source>
        <dbReference type="Pfam" id="PF12704"/>
    </source>
</evidence>
<keyword evidence="1" id="KW-0472">Membrane</keyword>
<dbReference type="InterPro" id="IPR025857">
    <property type="entry name" value="MacB_PCD"/>
</dbReference>
<dbReference type="Pfam" id="PF12704">
    <property type="entry name" value="MacB_PCD"/>
    <property type="match status" value="1"/>
</dbReference>
<organism evidence="3">
    <name type="scientific">marine metagenome</name>
    <dbReference type="NCBI Taxonomy" id="408172"/>
    <lineage>
        <taxon>unclassified sequences</taxon>
        <taxon>metagenomes</taxon>
        <taxon>ecological metagenomes</taxon>
    </lineage>
</organism>
<feature type="non-terminal residue" evidence="3">
    <location>
        <position position="135"/>
    </location>
</feature>
<dbReference type="AlphaFoldDB" id="A0A382RVC4"/>
<accession>A0A382RVC4</accession>
<gene>
    <name evidence="3" type="ORF">METZ01_LOCUS354096</name>
</gene>
<protein>
    <recommendedName>
        <fullName evidence="2">MacB-like periplasmic core domain-containing protein</fullName>
    </recommendedName>
</protein>
<keyword evidence="1" id="KW-0812">Transmembrane</keyword>
<feature type="domain" description="MacB-like periplasmic core" evidence="2">
    <location>
        <begin position="17"/>
        <end position="130"/>
    </location>
</feature>
<keyword evidence="1" id="KW-1133">Transmembrane helix</keyword>
<reference evidence="3" key="1">
    <citation type="submission" date="2018-05" db="EMBL/GenBank/DDBJ databases">
        <authorList>
            <person name="Lanie J.A."/>
            <person name="Ng W.-L."/>
            <person name="Kazmierczak K.M."/>
            <person name="Andrzejewski T.M."/>
            <person name="Davidsen T.M."/>
            <person name="Wayne K.J."/>
            <person name="Tettelin H."/>
            <person name="Glass J.I."/>
            <person name="Rusch D."/>
            <person name="Podicherti R."/>
            <person name="Tsui H.-C.T."/>
            <person name="Winkler M.E."/>
        </authorList>
    </citation>
    <scope>NUCLEOTIDE SEQUENCE</scope>
</reference>
<feature type="non-terminal residue" evidence="3">
    <location>
        <position position="1"/>
    </location>
</feature>
<evidence type="ECO:0000313" key="3">
    <source>
        <dbReference type="EMBL" id="SVD01242.1"/>
    </source>
</evidence>
<evidence type="ECO:0000256" key="1">
    <source>
        <dbReference type="SAM" id="Phobius"/>
    </source>
</evidence>
<sequence length="135" mass="14898">VFWLTLRNIRGRKLRYALTTLAVVLGVAFMSTSFFLTDRIRDTFDELAVDITGDLDLVVRTAVGEGDRINRLPVPDDLLEVVNTDIPGVAAVAPLIRAWNVIPITVDDEGQPEAVTTQGAPQFGLNYFDIEPLTQ</sequence>
<name>A0A382RVC4_9ZZZZ</name>
<feature type="transmembrane region" description="Helical" evidence="1">
    <location>
        <begin position="16"/>
        <end position="36"/>
    </location>
</feature>
<dbReference type="EMBL" id="UINC01124233">
    <property type="protein sequence ID" value="SVD01242.1"/>
    <property type="molecule type" value="Genomic_DNA"/>
</dbReference>
<proteinExistence type="predicted"/>